<dbReference type="Gene3D" id="2.40.160.120">
    <property type="match status" value="1"/>
</dbReference>
<dbReference type="SUPFAM" id="SSF144000">
    <property type="entry name" value="Oxysterol-binding protein-like"/>
    <property type="match status" value="1"/>
</dbReference>
<dbReference type="GO" id="GO:0008142">
    <property type="term" value="F:oxysterol binding"/>
    <property type="evidence" value="ECO:0007669"/>
    <property type="project" value="TreeGrafter"/>
</dbReference>
<dbReference type="PANTHER" id="PTHR10972">
    <property type="entry name" value="OXYSTEROL-BINDING PROTEIN-RELATED"/>
    <property type="match status" value="1"/>
</dbReference>
<proteinExistence type="inferred from homology"/>
<dbReference type="Pfam" id="PF01237">
    <property type="entry name" value="Oxysterol_BP"/>
    <property type="match status" value="1"/>
</dbReference>
<gene>
    <name evidence="2" type="ORF">K443DRAFT_629</name>
</gene>
<dbReference type="GO" id="GO:0016020">
    <property type="term" value="C:membrane"/>
    <property type="evidence" value="ECO:0007669"/>
    <property type="project" value="TreeGrafter"/>
</dbReference>
<dbReference type="PANTHER" id="PTHR10972:SF184">
    <property type="entry name" value="OXYSTEROL-BINDING PROTEIN HOMOLOG 4-RELATED"/>
    <property type="match status" value="1"/>
</dbReference>
<name>A0A0C9YGH8_9AGAR</name>
<dbReference type="InterPro" id="IPR000648">
    <property type="entry name" value="Oxysterol-bd"/>
</dbReference>
<dbReference type="GO" id="GO:0005829">
    <property type="term" value="C:cytosol"/>
    <property type="evidence" value="ECO:0007669"/>
    <property type="project" value="TreeGrafter"/>
</dbReference>
<dbReference type="STRING" id="1095629.A0A0C9YGH8"/>
<dbReference type="HOGENOM" id="CLU_1321082_0_0_1"/>
<reference evidence="3" key="2">
    <citation type="submission" date="2015-01" db="EMBL/GenBank/DDBJ databases">
        <title>Evolutionary Origins and Diversification of the Mycorrhizal Mutualists.</title>
        <authorList>
            <consortium name="DOE Joint Genome Institute"/>
            <consortium name="Mycorrhizal Genomics Consortium"/>
            <person name="Kohler A."/>
            <person name="Kuo A."/>
            <person name="Nagy L.G."/>
            <person name="Floudas D."/>
            <person name="Copeland A."/>
            <person name="Barry K.W."/>
            <person name="Cichocki N."/>
            <person name="Veneault-Fourrey C."/>
            <person name="LaButti K."/>
            <person name="Lindquist E.A."/>
            <person name="Lipzen A."/>
            <person name="Lundell T."/>
            <person name="Morin E."/>
            <person name="Murat C."/>
            <person name="Riley R."/>
            <person name="Ohm R."/>
            <person name="Sun H."/>
            <person name="Tunlid A."/>
            <person name="Henrissat B."/>
            <person name="Grigoriev I.V."/>
            <person name="Hibbett D.S."/>
            <person name="Martin F."/>
        </authorList>
    </citation>
    <scope>NUCLEOTIDE SEQUENCE [LARGE SCALE GENOMIC DNA]</scope>
    <source>
        <strain evidence="3">LaAM-08-1</strain>
    </source>
</reference>
<evidence type="ECO:0000313" key="3">
    <source>
        <dbReference type="Proteomes" id="UP000054477"/>
    </source>
</evidence>
<dbReference type="AlphaFoldDB" id="A0A0C9YGH8"/>
<keyword evidence="3" id="KW-1185">Reference proteome</keyword>
<sequence length="208" mass="23708">MFQLCCFLSPTPIFSATRIVTVLFYISNNHYSTFALFQPLSFSSACWRNQPPRVRATISDEDDLETIRVRAEKFKKVVDDALKDRLDAAGFVQRLREAGATGIEAKGYADQFVQRVNETLDERIPHSIDAKDGEDRALAVLNWFISTLKDQYTFRNESMGSEKKSLNPVLGELFYGNWPDKNGRGLTELLVEQVSHHPPIALRHREQA</sequence>
<comment type="similarity">
    <text evidence="1">Belongs to the OSBP family.</text>
</comment>
<protein>
    <submittedName>
        <fullName evidence="2">Uncharacterized protein</fullName>
    </submittedName>
</protein>
<dbReference type="Gene3D" id="1.10.287.2720">
    <property type="match status" value="1"/>
</dbReference>
<organism evidence="2 3">
    <name type="scientific">Laccaria amethystina LaAM-08-1</name>
    <dbReference type="NCBI Taxonomy" id="1095629"/>
    <lineage>
        <taxon>Eukaryota</taxon>
        <taxon>Fungi</taxon>
        <taxon>Dikarya</taxon>
        <taxon>Basidiomycota</taxon>
        <taxon>Agaricomycotina</taxon>
        <taxon>Agaricomycetes</taxon>
        <taxon>Agaricomycetidae</taxon>
        <taxon>Agaricales</taxon>
        <taxon>Agaricineae</taxon>
        <taxon>Hydnangiaceae</taxon>
        <taxon>Laccaria</taxon>
    </lineage>
</organism>
<evidence type="ECO:0000313" key="2">
    <source>
        <dbReference type="EMBL" id="KIK09482.1"/>
    </source>
</evidence>
<accession>A0A0C9YGH8</accession>
<dbReference type="OrthoDB" id="14833at2759"/>
<dbReference type="Proteomes" id="UP000054477">
    <property type="component" value="Unassembled WGS sequence"/>
</dbReference>
<evidence type="ECO:0000256" key="1">
    <source>
        <dbReference type="ARBA" id="ARBA00008842"/>
    </source>
</evidence>
<dbReference type="EMBL" id="KN838538">
    <property type="protein sequence ID" value="KIK09482.1"/>
    <property type="molecule type" value="Genomic_DNA"/>
</dbReference>
<reference evidence="2 3" key="1">
    <citation type="submission" date="2014-04" db="EMBL/GenBank/DDBJ databases">
        <authorList>
            <consortium name="DOE Joint Genome Institute"/>
            <person name="Kuo A."/>
            <person name="Kohler A."/>
            <person name="Nagy L.G."/>
            <person name="Floudas D."/>
            <person name="Copeland A."/>
            <person name="Barry K.W."/>
            <person name="Cichocki N."/>
            <person name="Veneault-Fourrey C."/>
            <person name="LaButti K."/>
            <person name="Lindquist E.A."/>
            <person name="Lipzen A."/>
            <person name="Lundell T."/>
            <person name="Morin E."/>
            <person name="Murat C."/>
            <person name="Sun H."/>
            <person name="Tunlid A."/>
            <person name="Henrissat B."/>
            <person name="Grigoriev I.V."/>
            <person name="Hibbett D.S."/>
            <person name="Martin F."/>
            <person name="Nordberg H.P."/>
            <person name="Cantor M.N."/>
            <person name="Hua S.X."/>
        </authorList>
    </citation>
    <scope>NUCLEOTIDE SEQUENCE [LARGE SCALE GENOMIC DNA]</scope>
    <source>
        <strain evidence="2 3">LaAM-08-1</strain>
    </source>
</reference>
<dbReference type="InterPro" id="IPR037239">
    <property type="entry name" value="OSBP_sf"/>
</dbReference>